<sequence>MEDFVTRLRFRAAVDVSTLKTYAKFGFRAERLNPMNLSDGFTIRKHLSLLKTGNVAVDNKVKMEIKANVAFPKPDIEYTIGDDGNGEDGGGNGGGGVLGMSMGDIEIHVDELNLLLDY</sequence>
<dbReference type="AlphaFoldDB" id="A0A7S1ZPU1"/>
<reference evidence="1" key="1">
    <citation type="submission" date="2021-01" db="EMBL/GenBank/DDBJ databases">
        <authorList>
            <person name="Corre E."/>
            <person name="Pelletier E."/>
            <person name="Niang G."/>
            <person name="Scheremetjew M."/>
            <person name="Finn R."/>
            <person name="Kale V."/>
            <person name="Holt S."/>
            <person name="Cochrane G."/>
            <person name="Meng A."/>
            <person name="Brown T."/>
            <person name="Cohen L."/>
        </authorList>
    </citation>
    <scope>NUCLEOTIDE SEQUENCE</scope>
    <source>
        <strain evidence="1">Pop2</strain>
    </source>
</reference>
<protein>
    <submittedName>
        <fullName evidence="1">Uncharacterized protein</fullName>
    </submittedName>
</protein>
<evidence type="ECO:0000313" key="1">
    <source>
        <dbReference type="EMBL" id="CAD9344700.1"/>
    </source>
</evidence>
<dbReference type="EMBL" id="HBGN01028672">
    <property type="protein sequence ID" value="CAD9344700.1"/>
    <property type="molecule type" value="Transcribed_RNA"/>
</dbReference>
<organism evidence="1">
    <name type="scientific">Ditylum brightwellii</name>
    <dbReference type="NCBI Taxonomy" id="49249"/>
    <lineage>
        <taxon>Eukaryota</taxon>
        <taxon>Sar</taxon>
        <taxon>Stramenopiles</taxon>
        <taxon>Ochrophyta</taxon>
        <taxon>Bacillariophyta</taxon>
        <taxon>Mediophyceae</taxon>
        <taxon>Lithodesmiophycidae</taxon>
        <taxon>Lithodesmiales</taxon>
        <taxon>Lithodesmiaceae</taxon>
        <taxon>Ditylum</taxon>
    </lineage>
</organism>
<proteinExistence type="predicted"/>
<accession>A0A7S1ZPU1</accession>
<gene>
    <name evidence="1" type="ORF">DBRI1063_LOCUS18477</name>
</gene>
<name>A0A7S1ZPU1_9STRA</name>